<organism evidence="1 2">
    <name type="scientific">Paracidovorax wautersii</name>
    <dbReference type="NCBI Taxonomy" id="1177982"/>
    <lineage>
        <taxon>Bacteria</taxon>
        <taxon>Pseudomonadati</taxon>
        <taxon>Pseudomonadota</taxon>
        <taxon>Betaproteobacteria</taxon>
        <taxon>Burkholderiales</taxon>
        <taxon>Comamonadaceae</taxon>
        <taxon>Paracidovorax</taxon>
    </lineage>
</organism>
<dbReference type="STRING" id="1177982.SAMN04489711_110101"/>
<dbReference type="Proteomes" id="UP000199119">
    <property type="component" value="Unassembled WGS sequence"/>
</dbReference>
<sequence>MNQKIIVYVDDAAHAQHILRPLSARPSRDAGSAATHWVLVACAPRMTHRISKWVSHSARENWRAKWADKLFAQLVPGLQAAGAEVSTVLAKGPLPELLTQLQAEHGADAQVVDARRPKQEAMASAVAAPAPVVVVKKPLRNWSLPGTLASLAAVLFLVAE</sequence>
<proteinExistence type="predicted"/>
<protein>
    <recommendedName>
        <fullName evidence="3">Universal stress protein family protein</fullName>
    </recommendedName>
</protein>
<dbReference type="EMBL" id="FONX01000010">
    <property type="protein sequence ID" value="SFF03306.1"/>
    <property type="molecule type" value="Genomic_DNA"/>
</dbReference>
<dbReference type="RefSeq" id="WP_092940274.1">
    <property type="nucleotide sequence ID" value="NZ_FONX01000010.1"/>
</dbReference>
<dbReference type="SUPFAM" id="SSF52402">
    <property type="entry name" value="Adenine nucleotide alpha hydrolases-like"/>
    <property type="match status" value="1"/>
</dbReference>
<evidence type="ECO:0008006" key="3">
    <source>
        <dbReference type="Google" id="ProtNLM"/>
    </source>
</evidence>
<keyword evidence="2" id="KW-1185">Reference proteome</keyword>
<reference evidence="2" key="1">
    <citation type="submission" date="2016-10" db="EMBL/GenBank/DDBJ databases">
        <authorList>
            <person name="Varghese N."/>
            <person name="Submissions S."/>
        </authorList>
    </citation>
    <scope>NUCLEOTIDE SEQUENCE [LARGE SCALE GENOMIC DNA]</scope>
    <source>
        <strain evidence="2">DSM 27981</strain>
    </source>
</reference>
<gene>
    <name evidence="1" type="ORF">SAMN04489711_110101</name>
</gene>
<name>A0A1I2FFL1_9BURK</name>
<dbReference type="AlphaFoldDB" id="A0A1I2FFL1"/>
<evidence type="ECO:0000313" key="1">
    <source>
        <dbReference type="EMBL" id="SFF03306.1"/>
    </source>
</evidence>
<accession>A0A1I2FFL1</accession>
<evidence type="ECO:0000313" key="2">
    <source>
        <dbReference type="Proteomes" id="UP000199119"/>
    </source>
</evidence>
<dbReference type="OrthoDB" id="8903476at2"/>